<protein>
    <submittedName>
        <fullName evidence="3">Tripartite tricarboxylate transporter TctB family protein</fullName>
    </submittedName>
</protein>
<evidence type="ECO:0000313" key="3">
    <source>
        <dbReference type="EMBL" id="MCZ2720394.1"/>
    </source>
</evidence>
<name>A0ABT4JPX6_9GAMM</name>
<reference evidence="3" key="1">
    <citation type="submission" date="2022-12" db="EMBL/GenBank/DDBJ databases">
        <title>Marinomonas 15G1-11 sp. nov, isolated from marine algae.</title>
        <authorList>
            <person name="Butt M."/>
            <person name="Choi D.G."/>
            <person name="Kim J.M."/>
            <person name="Lee J.K."/>
            <person name="Baek J.H."/>
            <person name="Jeon C.O."/>
        </authorList>
    </citation>
    <scope>NUCLEOTIDE SEQUENCE</scope>
    <source>
        <strain evidence="3">15G1-11</strain>
    </source>
</reference>
<proteinExistence type="predicted"/>
<dbReference type="Proteomes" id="UP001149719">
    <property type="component" value="Unassembled WGS sequence"/>
</dbReference>
<dbReference type="EMBL" id="JAPUBN010000006">
    <property type="protein sequence ID" value="MCZ2720394.1"/>
    <property type="molecule type" value="Genomic_DNA"/>
</dbReference>
<dbReference type="Pfam" id="PF07331">
    <property type="entry name" value="TctB"/>
    <property type="match status" value="1"/>
</dbReference>
<evidence type="ECO:0000256" key="1">
    <source>
        <dbReference type="SAM" id="Phobius"/>
    </source>
</evidence>
<keyword evidence="4" id="KW-1185">Reference proteome</keyword>
<keyword evidence="1" id="KW-0812">Transmembrane</keyword>
<accession>A0ABT4JPX6</accession>
<feature type="transmembrane region" description="Helical" evidence="1">
    <location>
        <begin position="7"/>
        <end position="27"/>
    </location>
</feature>
<organism evidence="3 4">
    <name type="scientific">Marinomonas phaeophyticola</name>
    <dbReference type="NCBI Taxonomy" id="3004091"/>
    <lineage>
        <taxon>Bacteria</taxon>
        <taxon>Pseudomonadati</taxon>
        <taxon>Pseudomonadota</taxon>
        <taxon>Gammaproteobacteria</taxon>
        <taxon>Oceanospirillales</taxon>
        <taxon>Oceanospirillaceae</taxon>
        <taxon>Marinomonas</taxon>
    </lineage>
</organism>
<feature type="transmembrane region" description="Helical" evidence="1">
    <location>
        <begin position="116"/>
        <end position="138"/>
    </location>
</feature>
<keyword evidence="1" id="KW-0472">Membrane</keyword>
<keyword evidence="1" id="KW-1133">Transmembrane helix</keyword>
<feature type="transmembrane region" description="Helical" evidence="1">
    <location>
        <begin position="80"/>
        <end position="110"/>
    </location>
</feature>
<dbReference type="InterPro" id="IPR009936">
    <property type="entry name" value="DUF1468"/>
</dbReference>
<evidence type="ECO:0000259" key="2">
    <source>
        <dbReference type="Pfam" id="PF07331"/>
    </source>
</evidence>
<feature type="domain" description="DUF1468" evidence="2">
    <location>
        <begin position="8"/>
        <end position="142"/>
    </location>
</feature>
<comment type="caution">
    <text evidence="3">The sequence shown here is derived from an EMBL/GenBank/DDBJ whole genome shotgun (WGS) entry which is preliminary data.</text>
</comment>
<feature type="transmembrane region" description="Helical" evidence="1">
    <location>
        <begin position="39"/>
        <end position="59"/>
    </location>
</feature>
<dbReference type="RefSeq" id="WP_269122250.1">
    <property type="nucleotide sequence ID" value="NZ_JAPUBN010000006.1"/>
</dbReference>
<sequence length="148" mass="16918">MKKGEAFLGIIFVSFSALFGALGYGLYQSGRSSVGASQWPIIVCTIIFFGSIVVIVNAFRVKESKSNLQLSHEEKRVFISIFLLIMYFISVVFIGFFVSSLAMLYTFIYYFGKFKWYVNFVFSLAITSITYFVFSYLLKVSFQFGVLF</sequence>
<evidence type="ECO:0000313" key="4">
    <source>
        <dbReference type="Proteomes" id="UP001149719"/>
    </source>
</evidence>
<gene>
    <name evidence="3" type="ORF">O1D97_01725</name>
</gene>